<dbReference type="EMBL" id="OMOI01000001">
    <property type="protein sequence ID" value="SPF76198.1"/>
    <property type="molecule type" value="Genomic_DNA"/>
</dbReference>
<gene>
    <name evidence="2" type="ORF">ALP8811_01199</name>
</gene>
<evidence type="ECO:0000256" key="1">
    <source>
        <dbReference type="PROSITE-ProRule" id="PRU00339"/>
    </source>
</evidence>
<evidence type="ECO:0000313" key="3">
    <source>
        <dbReference type="Proteomes" id="UP000244911"/>
    </source>
</evidence>
<dbReference type="SUPFAM" id="SSF48452">
    <property type="entry name" value="TPR-like"/>
    <property type="match status" value="1"/>
</dbReference>
<dbReference type="InterPro" id="IPR011990">
    <property type="entry name" value="TPR-like_helical_dom_sf"/>
</dbReference>
<keyword evidence="3" id="KW-1185">Reference proteome</keyword>
<dbReference type="SMART" id="SM00028">
    <property type="entry name" value="TPR"/>
    <property type="match status" value="3"/>
</dbReference>
<dbReference type="Gene3D" id="1.25.40.10">
    <property type="entry name" value="Tetratricopeptide repeat domain"/>
    <property type="match status" value="1"/>
</dbReference>
<sequence>MRMFSLIILFVVLVGVTPPTAMFAQDSKEQLDDLFSQLQTADDSNWEALEDEIWELWSRSGSDAMDLLLQRGQNALEKGDLERAIAHLSALTDHAPSFAEGWNARATAFYMSGELGLSLNDIAQTLSLEPRHFGALTGLGLILEELGNETRALEAYRHALAIHPHSDDIKGAVARLEQKRVKDI</sequence>
<name>A0A2R8AJH1_9RHOB</name>
<organism evidence="2 3">
    <name type="scientific">Aliiroseovarius pelagivivens</name>
    <dbReference type="NCBI Taxonomy" id="1639690"/>
    <lineage>
        <taxon>Bacteria</taxon>
        <taxon>Pseudomonadati</taxon>
        <taxon>Pseudomonadota</taxon>
        <taxon>Alphaproteobacteria</taxon>
        <taxon>Rhodobacterales</taxon>
        <taxon>Paracoccaceae</taxon>
        <taxon>Aliiroseovarius</taxon>
    </lineage>
</organism>
<dbReference type="PROSITE" id="PS50005">
    <property type="entry name" value="TPR"/>
    <property type="match status" value="1"/>
</dbReference>
<dbReference type="Pfam" id="PF13181">
    <property type="entry name" value="TPR_8"/>
    <property type="match status" value="1"/>
</dbReference>
<proteinExistence type="predicted"/>
<reference evidence="2 3" key="1">
    <citation type="submission" date="2018-03" db="EMBL/GenBank/DDBJ databases">
        <authorList>
            <person name="Keele B.F."/>
        </authorList>
    </citation>
    <scope>NUCLEOTIDE SEQUENCE [LARGE SCALE GENOMIC DNA]</scope>
    <source>
        <strain evidence="2 3">CECT 8811</strain>
    </source>
</reference>
<protein>
    <submittedName>
        <fullName evidence="2">Uncharacterized protein</fullName>
    </submittedName>
</protein>
<dbReference type="AlphaFoldDB" id="A0A2R8AJH1"/>
<accession>A0A2R8AJH1</accession>
<feature type="repeat" description="TPR" evidence="1">
    <location>
        <begin position="133"/>
        <end position="166"/>
    </location>
</feature>
<dbReference type="Pfam" id="PF13432">
    <property type="entry name" value="TPR_16"/>
    <property type="match status" value="1"/>
</dbReference>
<dbReference type="Proteomes" id="UP000244911">
    <property type="component" value="Unassembled WGS sequence"/>
</dbReference>
<keyword evidence="1" id="KW-0802">TPR repeat</keyword>
<evidence type="ECO:0000313" key="2">
    <source>
        <dbReference type="EMBL" id="SPF76198.1"/>
    </source>
</evidence>
<dbReference type="InterPro" id="IPR019734">
    <property type="entry name" value="TPR_rpt"/>
</dbReference>